<keyword evidence="5" id="KW-1185">Reference proteome</keyword>
<dbReference type="EMBL" id="VJVV01000002">
    <property type="protein sequence ID" value="TRO83364.1"/>
    <property type="molecule type" value="Genomic_DNA"/>
</dbReference>
<dbReference type="Proteomes" id="UP000317155">
    <property type="component" value="Unassembled WGS sequence"/>
</dbReference>
<evidence type="ECO:0000313" key="4">
    <source>
        <dbReference type="EMBL" id="TRO83364.1"/>
    </source>
</evidence>
<gene>
    <name evidence="4" type="ORF">FL622_04575</name>
</gene>
<dbReference type="RefSeq" id="WP_092056309.1">
    <property type="nucleotide sequence ID" value="NZ_FOJJ01000012.1"/>
</dbReference>
<dbReference type="Pfam" id="PF13439">
    <property type="entry name" value="Glyco_transf_4"/>
    <property type="match status" value="1"/>
</dbReference>
<comment type="caution">
    <text evidence="4">The sequence shown here is derived from an EMBL/GenBank/DDBJ whole genome shotgun (WGS) entry which is preliminary data.</text>
</comment>
<reference evidence="4 5" key="1">
    <citation type="submission" date="2019-07" db="EMBL/GenBank/DDBJ databases">
        <title>Insights of Desulfuromonas acetexigens electromicrobiology.</title>
        <authorList>
            <person name="Katuri K."/>
            <person name="Sapireddy V."/>
            <person name="Shaw D.R."/>
            <person name="Saikaly P."/>
        </authorList>
    </citation>
    <scope>NUCLEOTIDE SEQUENCE [LARGE SCALE GENOMIC DNA]</scope>
    <source>
        <strain evidence="4 5">2873</strain>
    </source>
</reference>
<dbReference type="PANTHER" id="PTHR45947">
    <property type="entry name" value="SULFOQUINOVOSYL TRANSFERASE SQD2"/>
    <property type="match status" value="1"/>
</dbReference>
<keyword evidence="1" id="KW-0812">Transmembrane</keyword>
<feature type="domain" description="Glycosyltransferase subfamily 4-like N-terminal" evidence="3">
    <location>
        <begin position="18"/>
        <end position="171"/>
    </location>
</feature>
<keyword evidence="4" id="KW-0808">Transferase</keyword>
<name>A0A550JJI4_9BACT</name>
<accession>A0A550JJI4</accession>
<dbReference type="Gene3D" id="3.40.50.2000">
    <property type="entry name" value="Glycogen Phosphorylase B"/>
    <property type="match status" value="2"/>
</dbReference>
<protein>
    <submittedName>
        <fullName evidence="4">Glycosyltransferase family 4 protein</fullName>
    </submittedName>
</protein>
<evidence type="ECO:0000313" key="5">
    <source>
        <dbReference type="Proteomes" id="UP000317155"/>
    </source>
</evidence>
<dbReference type="AlphaFoldDB" id="A0A550JJI4"/>
<dbReference type="Pfam" id="PF00534">
    <property type="entry name" value="Glycos_transf_1"/>
    <property type="match status" value="1"/>
</dbReference>
<dbReference type="SUPFAM" id="SSF53756">
    <property type="entry name" value="UDP-Glycosyltransferase/glycogen phosphorylase"/>
    <property type="match status" value="1"/>
</dbReference>
<evidence type="ECO:0000259" key="2">
    <source>
        <dbReference type="Pfam" id="PF00534"/>
    </source>
</evidence>
<sequence>MPPSPKTICLVSPFPPPMGGMAIQAVKLAALLEGAGFRVLCVRTNTEFPAALAFVRNIPGLRTLVNSLLFLLHLHGAARQAQVVYFLTGFFNFFFWITYPALLLCKLAGIPVILSARGGAAADFFARYKPLVAPVLRRVERITTPSGFLQQAFVDAFAITPTIVPNIADLDQFRFRRREPLAPRLIVTRSLEEIYNVACVIRAFARVRARYPEATLAVVGDGGERRMLENLARELGVASATTFHGRIDHAGIQALYDANDISVNASNVDNLPGTILEAYACGLPVVSTRAGGIPYMVADGVTGLLVDLDDDEALAARVIDLLENPDLAQRLIANGRKECEKYSADRVREALLPLVTEVVSS</sequence>
<dbReference type="InterPro" id="IPR050194">
    <property type="entry name" value="Glycosyltransferase_grp1"/>
</dbReference>
<dbReference type="CDD" id="cd03801">
    <property type="entry name" value="GT4_PimA-like"/>
    <property type="match status" value="1"/>
</dbReference>
<feature type="domain" description="Glycosyl transferase family 1" evidence="2">
    <location>
        <begin position="185"/>
        <end position="337"/>
    </location>
</feature>
<keyword evidence="1" id="KW-0472">Membrane</keyword>
<dbReference type="InterPro" id="IPR001296">
    <property type="entry name" value="Glyco_trans_1"/>
</dbReference>
<evidence type="ECO:0000256" key="1">
    <source>
        <dbReference type="SAM" id="Phobius"/>
    </source>
</evidence>
<organism evidence="4 5">
    <name type="scientific">Trichloromonas acetexigens</name>
    <dbReference type="NCBI Taxonomy" id="38815"/>
    <lineage>
        <taxon>Bacteria</taxon>
        <taxon>Pseudomonadati</taxon>
        <taxon>Thermodesulfobacteriota</taxon>
        <taxon>Desulfuromonadia</taxon>
        <taxon>Desulfuromonadales</taxon>
        <taxon>Trichloromonadaceae</taxon>
        <taxon>Trichloromonas</taxon>
    </lineage>
</organism>
<dbReference type="PANTHER" id="PTHR45947:SF3">
    <property type="entry name" value="SULFOQUINOVOSYL TRANSFERASE SQD2"/>
    <property type="match status" value="1"/>
</dbReference>
<dbReference type="OrthoDB" id="5490278at2"/>
<evidence type="ECO:0000259" key="3">
    <source>
        <dbReference type="Pfam" id="PF13439"/>
    </source>
</evidence>
<proteinExistence type="predicted"/>
<dbReference type="InterPro" id="IPR028098">
    <property type="entry name" value="Glyco_trans_4-like_N"/>
</dbReference>
<dbReference type="GO" id="GO:0016757">
    <property type="term" value="F:glycosyltransferase activity"/>
    <property type="evidence" value="ECO:0007669"/>
    <property type="project" value="InterPro"/>
</dbReference>
<feature type="transmembrane region" description="Helical" evidence="1">
    <location>
        <begin position="83"/>
        <end position="104"/>
    </location>
</feature>
<keyword evidence="1" id="KW-1133">Transmembrane helix</keyword>